<keyword evidence="2" id="KW-1185">Reference proteome</keyword>
<dbReference type="EMBL" id="AAOG01000001">
    <property type="protein sequence ID" value="EAR13471.1"/>
    <property type="molecule type" value="Genomic_DNA"/>
</dbReference>
<reference evidence="1 2" key="1">
    <citation type="submission" date="2006-02" db="EMBL/GenBank/DDBJ databases">
        <authorList>
            <person name="Murray A."/>
            <person name="Staley J."/>
            <person name="Ferriera S."/>
            <person name="Johnson J."/>
            <person name="Kravitz S."/>
            <person name="Halpern A."/>
            <person name="Remington K."/>
            <person name="Beeson K."/>
            <person name="Tran B."/>
            <person name="Rogers Y.-H."/>
            <person name="Friedman R."/>
            <person name="Venter J.C."/>
        </authorList>
    </citation>
    <scope>NUCLEOTIDE SEQUENCE [LARGE SCALE GENOMIC DNA]</scope>
    <source>
        <strain evidence="1 2">23-P</strain>
    </source>
</reference>
<evidence type="ECO:0000313" key="1">
    <source>
        <dbReference type="EMBL" id="EAR13471.1"/>
    </source>
</evidence>
<dbReference type="AlphaFoldDB" id="A4BWY0"/>
<evidence type="ECO:0000313" key="2">
    <source>
        <dbReference type="Proteomes" id="UP000003053"/>
    </source>
</evidence>
<dbReference type="HOGENOM" id="CLU_2754442_0_0_10"/>
<name>A4BWY0_9FLAO</name>
<proteinExistence type="predicted"/>
<accession>A4BWY0</accession>
<protein>
    <submittedName>
        <fullName evidence="1">Uncharacterized protein</fullName>
    </submittedName>
</protein>
<comment type="caution">
    <text evidence="1">The sequence shown here is derived from an EMBL/GenBank/DDBJ whole genome shotgun (WGS) entry which is preliminary data.</text>
</comment>
<dbReference type="Proteomes" id="UP000003053">
    <property type="component" value="Unassembled WGS sequence"/>
</dbReference>
<sequence>MSKVFNRSAFRLDRIEIGNPFNEALVFRSTLKNTLFTGSQKRIQTCNAIHEVFFGQIRLFVQIEGTFVHL</sequence>
<dbReference type="STRING" id="313594.PI23P_03217"/>
<gene>
    <name evidence="1" type="ORF">PI23P_03217</name>
</gene>
<organism evidence="1 2">
    <name type="scientific">Polaribacter irgensii 23-P</name>
    <dbReference type="NCBI Taxonomy" id="313594"/>
    <lineage>
        <taxon>Bacteria</taxon>
        <taxon>Pseudomonadati</taxon>
        <taxon>Bacteroidota</taxon>
        <taxon>Flavobacteriia</taxon>
        <taxon>Flavobacteriales</taxon>
        <taxon>Flavobacteriaceae</taxon>
    </lineage>
</organism>